<dbReference type="EMBL" id="KQ978957">
    <property type="protein sequence ID" value="KYN27098.1"/>
    <property type="molecule type" value="Genomic_DNA"/>
</dbReference>
<gene>
    <name evidence="1" type="ORF">ALC57_03441</name>
</gene>
<proteinExistence type="predicted"/>
<keyword evidence="2" id="KW-1185">Reference proteome</keyword>
<reference evidence="1 2" key="1">
    <citation type="submission" date="2015-09" db="EMBL/GenBank/DDBJ databases">
        <title>Trachymyrmex cornetzi WGS genome.</title>
        <authorList>
            <person name="Nygaard S."/>
            <person name="Hu H."/>
            <person name="Boomsma J."/>
            <person name="Zhang G."/>
        </authorList>
    </citation>
    <scope>NUCLEOTIDE SEQUENCE [LARGE SCALE GENOMIC DNA]</scope>
    <source>
        <strain evidence="1">Tcor2-1</strain>
        <tissue evidence="1">Whole body</tissue>
    </source>
</reference>
<dbReference type="Proteomes" id="UP000078492">
    <property type="component" value="Unassembled WGS sequence"/>
</dbReference>
<protein>
    <submittedName>
        <fullName evidence="1">Uncharacterized protein</fullName>
    </submittedName>
</protein>
<evidence type="ECO:0000313" key="2">
    <source>
        <dbReference type="Proteomes" id="UP000078492"/>
    </source>
</evidence>
<sequence length="130" mass="14584">MSGVGRARTVIRGFVHVRRKWADIVPYHVKPLLKHCCKAESWVQLAEKHSSFPFANSARLLTPSSWDGIPEFSITLLGYPWRCVGIDGSKARLGGGVILEEENRVYRPLTSFIPTKLRHVYPAASPSARQ</sequence>
<accession>A0A195EFS9</accession>
<name>A0A195EFS9_9HYME</name>
<dbReference type="AlphaFoldDB" id="A0A195EFS9"/>
<organism evidence="1 2">
    <name type="scientific">Trachymyrmex cornetzi</name>
    <dbReference type="NCBI Taxonomy" id="471704"/>
    <lineage>
        <taxon>Eukaryota</taxon>
        <taxon>Metazoa</taxon>
        <taxon>Ecdysozoa</taxon>
        <taxon>Arthropoda</taxon>
        <taxon>Hexapoda</taxon>
        <taxon>Insecta</taxon>
        <taxon>Pterygota</taxon>
        <taxon>Neoptera</taxon>
        <taxon>Endopterygota</taxon>
        <taxon>Hymenoptera</taxon>
        <taxon>Apocrita</taxon>
        <taxon>Aculeata</taxon>
        <taxon>Formicoidea</taxon>
        <taxon>Formicidae</taxon>
        <taxon>Myrmicinae</taxon>
        <taxon>Trachymyrmex</taxon>
    </lineage>
</organism>
<evidence type="ECO:0000313" key="1">
    <source>
        <dbReference type="EMBL" id="KYN27098.1"/>
    </source>
</evidence>